<keyword evidence="2" id="KW-1185">Reference proteome</keyword>
<dbReference type="RefSeq" id="WP_156521746.1">
    <property type="nucleotide sequence ID" value="NZ_BMIO01000002.1"/>
</dbReference>
<evidence type="ECO:0000313" key="2">
    <source>
        <dbReference type="Proteomes" id="UP000598997"/>
    </source>
</evidence>
<dbReference type="Proteomes" id="UP000598997">
    <property type="component" value="Unassembled WGS sequence"/>
</dbReference>
<proteinExistence type="predicted"/>
<name>A0A917DH86_9SPHN</name>
<comment type="caution">
    <text evidence="1">The sequence shown here is derived from an EMBL/GenBank/DDBJ whole genome shotgun (WGS) entry which is preliminary data.</text>
</comment>
<dbReference type="AlphaFoldDB" id="A0A917DH86"/>
<protein>
    <submittedName>
        <fullName evidence="1">Uncharacterized protein</fullName>
    </submittedName>
</protein>
<organism evidence="1 2">
    <name type="scientific">Croceicoccus pelagius</name>
    <dbReference type="NCBI Taxonomy" id="1703341"/>
    <lineage>
        <taxon>Bacteria</taxon>
        <taxon>Pseudomonadati</taxon>
        <taxon>Pseudomonadota</taxon>
        <taxon>Alphaproteobacteria</taxon>
        <taxon>Sphingomonadales</taxon>
        <taxon>Erythrobacteraceae</taxon>
        <taxon>Croceicoccus</taxon>
    </lineage>
</organism>
<reference evidence="1 2" key="1">
    <citation type="journal article" date="2014" name="Int. J. Syst. Evol. Microbiol.">
        <title>Complete genome sequence of Corynebacterium casei LMG S-19264T (=DSM 44701T), isolated from a smear-ripened cheese.</title>
        <authorList>
            <consortium name="US DOE Joint Genome Institute (JGI-PGF)"/>
            <person name="Walter F."/>
            <person name="Albersmeier A."/>
            <person name="Kalinowski J."/>
            <person name="Ruckert C."/>
        </authorList>
    </citation>
    <scope>NUCLEOTIDE SEQUENCE [LARGE SCALE GENOMIC DNA]</scope>
    <source>
        <strain evidence="1 2">CGMCC 1.15358</strain>
    </source>
</reference>
<sequence>MRRKGWSDAKIARAMGDKRKSYAKPDRPGPDSLELWHAVLHDLRSELNLPYAGLLVRVYRGDV</sequence>
<gene>
    <name evidence="1" type="ORF">GCM10010989_09260</name>
</gene>
<dbReference type="EMBL" id="BMIO01000002">
    <property type="protein sequence ID" value="GGD37252.1"/>
    <property type="molecule type" value="Genomic_DNA"/>
</dbReference>
<evidence type="ECO:0000313" key="1">
    <source>
        <dbReference type="EMBL" id="GGD37252.1"/>
    </source>
</evidence>
<dbReference type="OrthoDB" id="333441at2"/>
<accession>A0A917DH86</accession>